<dbReference type="Gene3D" id="1.25.10.10">
    <property type="entry name" value="Leucine-rich Repeat Variant"/>
    <property type="match status" value="2"/>
</dbReference>
<gene>
    <name evidence="2" type="ORF">ABMA27_008361</name>
</gene>
<feature type="region of interest" description="Disordered" evidence="1">
    <location>
        <begin position="883"/>
        <end position="911"/>
    </location>
</feature>
<evidence type="ECO:0000313" key="3">
    <source>
        <dbReference type="Proteomes" id="UP001549920"/>
    </source>
</evidence>
<feature type="compositionally biased region" description="Acidic residues" evidence="1">
    <location>
        <begin position="901"/>
        <end position="911"/>
    </location>
</feature>
<evidence type="ECO:0008006" key="4">
    <source>
        <dbReference type="Google" id="ProtNLM"/>
    </source>
</evidence>
<dbReference type="SUPFAM" id="SSF48371">
    <property type="entry name" value="ARM repeat"/>
    <property type="match status" value="1"/>
</dbReference>
<evidence type="ECO:0000313" key="2">
    <source>
        <dbReference type="EMBL" id="KAL0867599.1"/>
    </source>
</evidence>
<reference evidence="2 3" key="1">
    <citation type="submission" date="2024-06" db="EMBL/GenBank/DDBJ databases">
        <title>A chromosome-level genome assembly of beet webworm, Loxostege sticticalis.</title>
        <authorList>
            <person name="Zhang Y."/>
        </authorList>
    </citation>
    <scope>NUCLEOTIDE SEQUENCE [LARGE SCALE GENOMIC DNA]</scope>
    <source>
        <strain evidence="2">AQ026</strain>
        <tissue evidence="2">Whole body</tissue>
    </source>
</reference>
<feature type="region of interest" description="Disordered" evidence="1">
    <location>
        <begin position="1"/>
        <end position="22"/>
    </location>
</feature>
<feature type="region of interest" description="Disordered" evidence="1">
    <location>
        <begin position="124"/>
        <end position="183"/>
    </location>
</feature>
<organism evidence="2 3">
    <name type="scientific">Loxostege sticticalis</name>
    <name type="common">Beet webworm moth</name>
    <dbReference type="NCBI Taxonomy" id="481309"/>
    <lineage>
        <taxon>Eukaryota</taxon>
        <taxon>Metazoa</taxon>
        <taxon>Ecdysozoa</taxon>
        <taxon>Arthropoda</taxon>
        <taxon>Hexapoda</taxon>
        <taxon>Insecta</taxon>
        <taxon>Pterygota</taxon>
        <taxon>Neoptera</taxon>
        <taxon>Endopterygota</taxon>
        <taxon>Lepidoptera</taxon>
        <taxon>Glossata</taxon>
        <taxon>Ditrysia</taxon>
        <taxon>Pyraloidea</taxon>
        <taxon>Crambidae</taxon>
        <taxon>Pyraustinae</taxon>
        <taxon>Loxostege</taxon>
    </lineage>
</organism>
<sequence>MSDRGARRGAGAPFYAPPRRKTSAEIISEARAAIYGEMSAGAGSGGGSGGALRPLRTRRPFTPREPQRTLFAERARTKDPRPPSAFDLKYLSLSENTEEMTTAVLGARIASLDEEGLNGILLTEPQSNNKKKGTQLRNAQPKHMQSGDGWSGFPRLPHLSGRSKPLHRRNTTGHASEESKTEAELAQAISVTRPLGGTDGDLNFATAIDNNTYKSLGPESNVKRKQFIGNKSVSYDGSHKADPLGNLAVKHLAVQLPNTSAKELDSASVLELAEALSERTQSVERTVLLMEAMQNVLEKSPPANSLRELVLRSLYMHIDAEDERILVAIARAMLTMRVTGANLAAACKLVFKIARNDKNDHFFRNTNLLELLVEGCGRADPLTEGECCVYGAGALRFLALEPRLCALAHKAGALHLAALHLKIVNNAKAENPRAVSEQSTHALYQLTGALRNLAGAEKEARAFVASGALAELINALMHHTDRDVLTNVARCLSVLSAEESCCAWLCASHTAARACVRALAACAPRAPLAVRLAYTLGNMAAADSQARINIYNEEGSVDVLLTILELYTKRNDDLRDPDTDPDLHLIGTDLGGSDGSNEDVLIKTVRVVANLCLCERAGRGLAAEHAERTVKALLACLELAEKPAEVTQPEQEDEERPSWTERREELATASLATLNNITFYREPPDPPDPLHTLLDQLCKVTCRRLVGTGPAACEAVRALGNLSRDTRSAQLIVLEGALDSLVPFLQHDEASVRCAAAGVLVNVCGAGSGCADAGALAARALVAAAECGDAPSAALLARALWNAHTHAPLSYSNAHHAAAALAAFIDDESVFAACEASRASGRRASDPALYKHHVQFNVHNNNNNCPEDEKPDEKLFIRAYSVNNPSEDEDGDRTGCSGEDQGFEDGEGEEECDCDPCRRLAAWEELVGVAIPLLEKLGPPRADASVGTD</sequence>
<dbReference type="SMART" id="SM00185">
    <property type="entry name" value="ARM"/>
    <property type="match status" value="4"/>
</dbReference>
<keyword evidence="3" id="KW-1185">Reference proteome</keyword>
<dbReference type="InterPro" id="IPR016024">
    <property type="entry name" value="ARM-type_fold"/>
</dbReference>
<comment type="caution">
    <text evidence="2">The sequence shown here is derived from an EMBL/GenBank/DDBJ whole genome shotgun (WGS) entry which is preliminary data.</text>
</comment>
<dbReference type="Proteomes" id="UP001549920">
    <property type="component" value="Unassembled WGS sequence"/>
</dbReference>
<protein>
    <recommendedName>
        <fullName evidence="4">Armadillo repeat-containing protein 2</fullName>
    </recommendedName>
</protein>
<dbReference type="PANTHER" id="PTHR21356:SF1">
    <property type="entry name" value="ARMADILLO REPEAT-CONTAINING PROTEIN 2"/>
    <property type="match status" value="1"/>
</dbReference>
<evidence type="ECO:0000256" key="1">
    <source>
        <dbReference type="SAM" id="MobiDB-lite"/>
    </source>
</evidence>
<dbReference type="EMBL" id="JBEUOH010000022">
    <property type="protein sequence ID" value="KAL0867599.1"/>
    <property type="molecule type" value="Genomic_DNA"/>
</dbReference>
<feature type="compositionally biased region" description="Basic and acidic residues" evidence="1">
    <location>
        <begin position="65"/>
        <end position="81"/>
    </location>
</feature>
<name>A0ABR3HB08_LOXSC</name>
<dbReference type="InterPro" id="IPR011989">
    <property type="entry name" value="ARM-like"/>
</dbReference>
<feature type="region of interest" description="Disordered" evidence="1">
    <location>
        <begin position="38"/>
        <end position="85"/>
    </location>
</feature>
<accession>A0ABR3HB08</accession>
<proteinExistence type="predicted"/>
<dbReference type="InterPro" id="IPR038905">
    <property type="entry name" value="ARMC2"/>
</dbReference>
<dbReference type="InterPro" id="IPR000225">
    <property type="entry name" value="Armadillo"/>
</dbReference>
<dbReference type="PANTHER" id="PTHR21356">
    <property type="entry name" value="ARMADILLO REPEAT CONTAINING 2"/>
    <property type="match status" value="1"/>
</dbReference>